<feature type="transmembrane region" description="Helical" evidence="8">
    <location>
        <begin position="161"/>
        <end position="178"/>
    </location>
</feature>
<dbReference type="PANTHER" id="PTHR35529">
    <property type="entry name" value="MANGANESE EFFLUX PUMP MNTP-RELATED"/>
    <property type="match status" value="1"/>
</dbReference>
<keyword evidence="1 8" id="KW-0813">Transport</keyword>
<dbReference type="InterPro" id="IPR022929">
    <property type="entry name" value="Put_MntP"/>
</dbReference>
<reference evidence="9 10" key="1">
    <citation type="submission" date="2019-08" db="EMBL/GenBank/DDBJ databases">
        <title>Microbe sample from Colwellia echini.</title>
        <authorList>
            <person name="Christiansen L."/>
            <person name="Pathiraja D."/>
            <person name="Schultz-Johansen M."/>
            <person name="Choi I.-G."/>
            <person name="Stougaard P."/>
        </authorList>
    </citation>
    <scope>NUCLEOTIDE SEQUENCE [LARGE SCALE GENOMIC DNA]</scope>
    <source>
        <strain evidence="9 10">A3</strain>
    </source>
</reference>
<comment type="function">
    <text evidence="8">Probably functions as a manganese efflux pump.</text>
</comment>
<gene>
    <name evidence="8" type="primary">mntP</name>
    <name evidence="9" type="ORF">CWS31_006095</name>
</gene>
<comment type="similarity">
    <text evidence="8">Belongs to the MntP (TC 9.B.29) family.</text>
</comment>
<feature type="transmembrane region" description="Helical" evidence="8">
    <location>
        <begin position="33"/>
        <end position="54"/>
    </location>
</feature>
<dbReference type="InterPro" id="IPR003810">
    <property type="entry name" value="Mntp/YtaF"/>
</dbReference>
<accession>A0ABY3MYE8</accession>
<dbReference type="PANTHER" id="PTHR35529:SF1">
    <property type="entry name" value="MANGANESE EFFLUX PUMP MNTP-RELATED"/>
    <property type="match status" value="1"/>
</dbReference>
<evidence type="ECO:0000256" key="5">
    <source>
        <dbReference type="ARBA" id="ARBA00023065"/>
    </source>
</evidence>
<keyword evidence="10" id="KW-1185">Reference proteome</keyword>
<dbReference type="HAMAP" id="MF_01521">
    <property type="entry name" value="MntP_pump"/>
    <property type="match status" value="1"/>
</dbReference>
<keyword evidence="7 8" id="KW-0464">Manganese</keyword>
<dbReference type="EMBL" id="PJAI02000005">
    <property type="protein sequence ID" value="TYK66176.1"/>
    <property type="molecule type" value="Genomic_DNA"/>
</dbReference>
<keyword evidence="6 8" id="KW-0472">Membrane</keyword>
<evidence type="ECO:0000256" key="8">
    <source>
        <dbReference type="HAMAP-Rule" id="MF_01521"/>
    </source>
</evidence>
<organism evidence="9 10">
    <name type="scientific">Colwellia echini</name>
    <dbReference type="NCBI Taxonomy" id="1982103"/>
    <lineage>
        <taxon>Bacteria</taxon>
        <taxon>Pseudomonadati</taxon>
        <taxon>Pseudomonadota</taxon>
        <taxon>Gammaproteobacteria</taxon>
        <taxon>Alteromonadales</taxon>
        <taxon>Colwelliaceae</taxon>
        <taxon>Colwellia</taxon>
    </lineage>
</organism>
<keyword evidence="5 8" id="KW-0406">Ion transport</keyword>
<evidence type="ECO:0000256" key="2">
    <source>
        <dbReference type="ARBA" id="ARBA00022475"/>
    </source>
</evidence>
<dbReference type="RefSeq" id="WP_101344292.1">
    <property type="nucleotide sequence ID" value="NZ_PJAI02000005.1"/>
</dbReference>
<evidence type="ECO:0000313" key="9">
    <source>
        <dbReference type="EMBL" id="TYK66176.1"/>
    </source>
</evidence>
<feature type="transmembrane region" description="Helical" evidence="8">
    <location>
        <begin position="104"/>
        <end position="122"/>
    </location>
</feature>
<feature type="transmembrane region" description="Helical" evidence="8">
    <location>
        <begin position="128"/>
        <end position="149"/>
    </location>
</feature>
<protein>
    <recommendedName>
        <fullName evidence="8">Putative manganese efflux pump MntP</fullName>
    </recommendedName>
</protein>
<comment type="subcellular location">
    <subcellularLocation>
        <location evidence="8">Cell membrane</location>
        <topology evidence="8">Multi-pass membrane protein</topology>
    </subcellularLocation>
</comment>
<comment type="caution">
    <text evidence="9">The sequence shown here is derived from an EMBL/GenBank/DDBJ whole genome shotgun (WGS) entry which is preliminary data.</text>
</comment>
<evidence type="ECO:0000256" key="1">
    <source>
        <dbReference type="ARBA" id="ARBA00022448"/>
    </source>
</evidence>
<dbReference type="Pfam" id="PF02659">
    <property type="entry name" value="Mntp"/>
    <property type="match status" value="1"/>
</dbReference>
<evidence type="ECO:0000256" key="6">
    <source>
        <dbReference type="ARBA" id="ARBA00023136"/>
    </source>
</evidence>
<evidence type="ECO:0000256" key="7">
    <source>
        <dbReference type="ARBA" id="ARBA00023211"/>
    </source>
</evidence>
<keyword evidence="3 8" id="KW-0812">Transmembrane</keyword>
<evidence type="ECO:0000256" key="4">
    <source>
        <dbReference type="ARBA" id="ARBA00022989"/>
    </source>
</evidence>
<feature type="transmembrane region" description="Helical" evidence="8">
    <location>
        <begin position="66"/>
        <end position="84"/>
    </location>
</feature>
<name>A0ABY3MYE8_9GAMM</name>
<feature type="transmembrane region" description="Helical" evidence="8">
    <location>
        <begin position="6"/>
        <end position="24"/>
    </location>
</feature>
<evidence type="ECO:0000256" key="3">
    <source>
        <dbReference type="ARBA" id="ARBA00022692"/>
    </source>
</evidence>
<sequence>MIEIIILAIALSMDAFAVSIGLGAKHKDKAKSLAFMAAIYFGFFQGIMPLLGYIGGKSLLGLLASYASWIAFLLLVIIGIKMIYESFETDNADDIINITHRVMLILAIATSIDAMAAGFSLTVLAVDPLVACFIIGIMTFSFSWFGVIIGAKTGTWLETKAELLGGVTLILIGFKILLT</sequence>
<proteinExistence type="inferred from homology"/>
<dbReference type="Proteomes" id="UP000815846">
    <property type="component" value="Unassembled WGS sequence"/>
</dbReference>
<evidence type="ECO:0000313" key="10">
    <source>
        <dbReference type="Proteomes" id="UP000815846"/>
    </source>
</evidence>
<keyword evidence="4 8" id="KW-1133">Transmembrane helix</keyword>
<keyword evidence="2 8" id="KW-1003">Cell membrane</keyword>